<dbReference type="InterPro" id="IPR001254">
    <property type="entry name" value="Trypsin_dom"/>
</dbReference>
<comment type="caution">
    <text evidence="2">The sequence shown here is derived from an EMBL/GenBank/DDBJ whole genome shotgun (WGS) entry which is preliminary data.</text>
</comment>
<sequence length="967" mass="105509">MRGRKSLFITLFVVLGALLAGGYSALAQEAFGGTPPSFAASTSLLRSGQLTPNVVRVRPDFNPEDAKATDMWSSTHGDISVKPLQIGRVIDQEIDFIKAARKSEVDGRTVYTLRIESEGAKGMVLYYDDFFIPEGSGELFIYTPDRVEVLGAYTHATHAEHGAFANEPLPGDAVIMEFAPYLGADDSLLPSIKISGVGHIYRAATLGKLRAQEDPGEDSSDPTCQIDINCPEGNNWQTQKASVAQMIMVIGKSMGICTGSLLNNTNVDFKPYILSAAHCIGSSRVPQTDLDQWMFTFHYEKPGCSKAGVGVTRGRTAVGCKLRTFIDIQGKSDGLLLELKNEVPKAFRVYYSGWDHSARIPSKVTGIHHPHGDAKKISYCDGYIKVDQWSSRDGVGAPNAHFGFQYTKGDTEGGSSGSPLFNENGLIVGSLTGGAPGCGTYDAYGRLHYHWNKFKQSGSTLYSMDTFLDPKNTGEETLQGTWRDNLRPLEAVSDLKVGLSEDAKTVNVTWKPVSTANIPSHWTVKYRIYRNGMYLDGKDVTSGTSFSESVEDARSNTRGEGHVVYAVQARYLYGGDKLPGDSYNNGRDYTFGDADKVQKGLYLGDVKRVMPATVSAKANGGVNISWKKPGNLQEISLFGYPNVEKPIKLNFRQIDFGGYTGVPARMQLFSKFRADEMVNTDNSPVYISSVSVIPTAKTGALKAFIINGSPASTKKEFPINMPDNWKEGEWVTVDLAKPYKIDPNQYLFAGVSYDNKSEKLPVKICYMSGTADEFSPYRGAFLSYMIGGEFGFFPLSAAGVYANGYLAVRLTLSPSAVKYTNDAEKSVFVRSNTPVPFPVIKGYRIKKNGAVLKEVDKNVNFITDNDGSSDDAYEIEVLYEDPTNADAPELSPAVAPSVYPSQLAADGVLNIANAERVQRIAVYTVDGKQVFSMDRPASQIVLGHLAEGAYIVVLATENGNITERVFR</sequence>
<dbReference type="InterPro" id="IPR026444">
    <property type="entry name" value="Secre_tail"/>
</dbReference>
<dbReference type="RefSeq" id="WP_411915850.1">
    <property type="nucleotide sequence ID" value="NZ_BAAFSF010000004.1"/>
</dbReference>
<accession>A0ABQ0E2W8</accession>
<dbReference type="InterPro" id="IPR018114">
    <property type="entry name" value="TRYPSIN_HIS"/>
</dbReference>
<dbReference type="PROSITE" id="PS00134">
    <property type="entry name" value="TRYPSIN_HIS"/>
    <property type="match status" value="1"/>
</dbReference>
<dbReference type="SUPFAM" id="SSF50494">
    <property type="entry name" value="Trypsin-like serine proteases"/>
    <property type="match status" value="1"/>
</dbReference>
<organism evidence="2 3">
    <name type="scientific">Porphyromonas miyakawae</name>
    <dbReference type="NCBI Taxonomy" id="3137470"/>
    <lineage>
        <taxon>Bacteria</taxon>
        <taxon>Pseudomonadati</taxon>
        <taxon>Bacteroidota</taxon>
        <taxon>Bacteroidia</taxon>
        <taxon>Bacteroidales</taxon>
        <taxon>Porphyromonadaceae</taxon>
        <taxon>Porphyromonas</taxon>
    </lineage>
</organism>
<dbReference type="InterPro" id="IPR043504">
    <property type="entry name" value="Peptidase_S1_PA_chymotrypsin"/>
</dbReference>
<evidence type="ECO:0000313" key="2">
    <source>
        <dbReference type="EMBL" id="GAB1252079.1"/>
    </source>
</evidence>
<dbReference type="PANTHER" id="PTHR36234">
    <property type="entry name" value="LYSYL ENDOPEPTIDASE"/>
    <property type="match status" value="1"/>
</dbReference>
<keyword evidence="3" id="KW-1185">Reference proteome</keyword>
<proteinExistence type="predicted"/>
<dbReference type="Gene3D" id="2.40.10.10">
    <property type="entry name" value="Trypsin-like serine proteases"/>
    <property type="match status" value="2"/>
</dbReference>
<dbReference type="Proteomes" id="UP001628220">
    <property type="component" value="Unassembled WGS sequence"/>
</dbReference>
<feature type="domain" description="Peptidase S1" evidence="1">
    <location>
        <begin position="242"/>
        <end position="444"/>
    </location>
</feature>
<protein>
    <submittedName>
        <fullName evidence="2">T9SS type A sorting domain-containing protein</fullName>
    </submittedName>
</protein>
<name>A0ABQ0E2W8_9PORP</name>
<gene>
    <name evidence="2" type="ORF">Tsumi_11850</name>
</gene>
<dbReference type="NCBIfam" id="TIGR04183">
    <property type="entry name" value="Por_Secre_tail"/>
    <property type="match status" value="1"/>
</dbReference>
<evidence type="ECO:0000313" key="3">
    <source>
        <dbReference type="Proteomes" id="UP001628220"/>
    </source>
</evidence>
<reference evidence="2 3" key="1">
    <citation type="journal article" date="2025" name="Int. J. Syst. Evol. Microbiol.">
        <title>Desulfovibrio falkowii sp. nov., Porphyromonas miyakawae sp. nov., Mediterraneibacter flintii sp. nov. and Owariibacterium komagatae gen. nov., sp. nov., isolated from human faeces.</title>
        <authorList>
            <person name="Hamaguchi T."/>
            <person name="Ohara M."/>
            <person name="Hisatomi A."/>
            <person name="Sekiguchi K."/>
            <person name="Takeda J.I."/>
            <person name="Ueyama J."/>
            <person name="Ito M."/>
            <person name="Nishiwaki H."/>
            <person name="Ogi T."/>
            <person name="Hirayama M."/>
            <person name="Ohkuma M."/>
            <person name="Sakamoto M."/>
            <person name="Ohno K."/>
        </authorList>
    </citation>
    <scope>NUCLEOTIDE SEQUENCE [LARGE SCALE GENOMIC DNA]</scope>
    <source>
        <strain evidence="2 3">13CB11C</strain>
    </source>
</reference>
<evidence type="ECO:0000259" key="1">
    <source>
        <dbReference type="Pfam" id="PF00089"/>
    </source>
</evidence>
<dbReference type="InterPro" id="IPR009003">
    <property type="entry name" value="Peptidase_S1_PA"/>
</dbReference>
<dbReference type="Pfam" id="PF00089">
    <property type="entry name" value="Trypsin"/>
    <property type="match status" value="1"/>
</dbReference>
<dbReference type="EMBL" id="BAAFSF010000004">
    <property type="protein sequence ID" value="GAB1252079.1"/>
    <property type="molecule type" value="Genomic_DNA"/>
</dbReference>
<dbReference type="PANTHER" id="PTHR36234:SF5">
    <property type="entry name" value="LYSYL ENDOPEPTIDASE"/>
    <property type="match status" value="1"/>
</dbReference>